<reference evidence="2" key="1">
    <citation type="submission" date="2023-02" db="EMBL/GenBank/DDBJ databases">
        <title>Description and genomic characterization of Salipiger bruguierae sp. nov., isolated from the sediment of mangrove plant Bruguiera sexangula.</title>
        <authorList>
            <person name="Long M."/>
        </authorList>
    </citation>
    <scope>NUCLEOTIDE SEQUENCE</scope>
    <source>
        <strain evidence="2">H15</strain>
    </source>
</reference>
<proteinExistence type="predicted"/>
<dbReference type="RefSeq" id="WP_353472090.1">
    <property type="nucleotide sequence ID" value="NZ_CP123384.1"/>
</dbReference>
<dbReference type="AlphaFoldDB" id="A0AAU8AEK1"/>
<evidence type="ECO:0000313" key="2">
    <source>
        <dbReference type="EMBL" id="XCC93267.1"/>
    </source>
</evidence>
<name>A0AAU8AEK1_9RHOB</name>
<organism evidence="2">
    <name type="scientific">Alloyangia sp. H15</name>
    <dbReference type="NCBI Taxonomy" id="3029062"/>
    <lineage>
        <taxon>Bacteria</taxon>
        <taxon>Pseudomonadati</taxon>
        <taxon>Pseudomonadota</taxon>
        <taxon>Alphaproteobacteria</taxon>
        <taxon>Rhodobacterales</taxon>
        <taxon>Roseobacteraceae</taxon>
        <taxon>Alloyangia</taxon>
    </lineage>
</organism>
<evidence type="ECO:0000256" key="1">
    <source>
        <dbReference type="SAM" id="MobiDB-lite"/>
    </source>
</evidence>
<feature type="region of interest" description="Disordered" evidence="1">
    <location>
        <begin position="1"/>
        <end position="29"/>
    </location>
</feature>
<protein>
    <submittedName>
        <fullName evidence="2">Uncharacterized protein</fullName>
    </submittedName>
</protein>
<accession>A0AAU8AEK1</accession>
<dbReference type="EMBL" id="CP123384">
    <property type="protein sequence ID" value="XCC93267.1"/>
    <property type="molecule type" value="Genomic_DNA"/>
</dbReference>
<gene>
    <name evidence="2" type="ORF">PVT71_12385</name>
</gene>
<sequence>MDEEFHQTIARRAAERAAERENKARSERENAARRAVLKGAFAVLKERYDPDVKRYGLTLDLELNRGDFHIPLRDGERLFGQGDVVWALLNRIERPDKRGLLWQLPVVAAEGVKDHAESVFNSVGGGLAVFHTNGRGDVVSEYHGASDDDLLLGLTPREVLDLLDGWVRDWLKSEDVLAHIDRVLAHKEERVRRVI</sequence>